<evidence type="ECO:0000256" key="1">
    <source>
        <dbReference type="ARBA" id="ARBA00010688"/>
    </source>
</evidence>
<name>A0A1W6ZM26_9HYPH</name>
<dbReference type="PROSITE" id="PS00584">
    <property type="entry name" value="PFKB_KINASES_2"/>
    <property type="match status" value="1"/>
</dbReference>
<evidence type="ECO:0000256" key="2">
    <source>
        <dbReference type="ARBA" id="ARBA00022679"/>
    </source>
</evidence>
<keyword evidence="4 8" id="KW-0418">Kinase</keyword>
<dbReference type="EMBL" id="CP021112">
    <property type="protein sequence ID" value="ARP98307.1"/>
    <property type="molecule type" value="Genomic_DNA"/>
</dbReference>
<keyword evidence="3" id="KW-0547">Nucleotide-binding</keyword>
<dbReference type="FunFam" id="3.40.1190.20:FF:000001">
    <property type="entry name" value="Phosphofructokinase"/>
    <property type="match status" value="1"/>
</dbReference>
<protein>
    <recommendedName>
        <fullName evidence="6">Phosphofructokinase</fullName>
    </recommendedName>
</protein>
<dbReference type="Pfam" id="PF00294">
    <property type="entry name" value="PfkB"/>
    <property type="match status" value="1"/>
</dbReference>
<evidence type="ECO:0000256" key="3">
    <source>
        <dbReference type="ARBA" id="ARBA00022741"/>
    </source>
</evidence>
<dbReference type="GO" id="GO:0003872">
    <property type="term" value="F:6-phosphofructokinase activity"/>
    <property type="evidence" value="ECO:0007669"/>
    <property type="project" value="TreeGrafter"/>
</dbReference>
<organism evidence="8 9">
    <name type="scientific">Pseudorhodoplanes sinuspersici</name>
    <dbReference type="NCBI Taxonomy" id="1235591"/>
    <lineage>
        <taxon>Bacteria</taxon>
        <taxon>Pseudomonadati</taxon>
        <taxon>Pseudomonadota</taxon>
        <taxon>Alphaproteobacteria</taxon>
        <taxon>Hyphomicrobiales</taxon>
        <taxon>Pseudorhodoplanes</taxon>
    </lineage>
</organism>
<dbReference type="Proteomes" id="UP000194137">
    <property type="component" value="Chromosome"/>
</dbReference>
<dbReference type="KEGG" id="psin:CAK95_03795"/>
<dbReference type="PANTHER" id="PTHR46566">
    <property type="entry name" value="1-PHOSPHOFRUCTOKINASE-RELATED"/>
    <property type="match status" value="1"/>
</dbReference>
<dbReference type="InterPro" id="IPR002173">
    <property type="entry name" value="Carboh/pur_kinase_PfkB_CS"/>
</dbReference>
<dbReference type="RefSeq" id="WP_086086711.1">
    <property type="nucleotide sequence ID" value="NZ_CP021112.1"/>
</dbReference>
<dbReference type="CDD" id="cd01164">
    <property type="entry name" value="FruK_PfkB_like"/>
    <property type="match status" value="1"/>
</dbReference>
<dbReference type="InterPro" id="IPR011611">
    <property type="entry name" value="PfkB_dom"/>
</dbReference>
<evidence type="ECO:0000256" key="4">
    <source>
        <dbReference type="ARBA" id="ARBA00022777"/>
    </source>
</evidence>
<dbReference type="AlphaFoldDB" id="A0A1W6ZM26"/>
<dbReference type="NCBIfam" id="TIGR03168">
    <property type="entry name" value="1-PFK"/>
    <property type="match status" value="1"/>
</dbReference>
<dbReference type="PIRSF" id="PIRSF000535">
    <property type="entry name" value="1PFK/6PFK/LacC"/>
    <property type="match status" value="1"/>
</dbReference>
<sequence>MADIITLTINPAIDTSTAVGRVTPDHKLRCGPTRRDPGGGGINVARVARRFGADVVALYPTGGVLGQLLRRLTDREDIRSLSIPIAEETREDFTVSETETGQQYRFVLPGPRLSEAEWRACLDAFVSFEGQPHFVVASGSLPPGVPEDFYGRIAKAANEAGTKMVVDSSGAALKAVVKAGVYLLKPSLRELRELADRALSGERDWVAACRKLVTDGCAEVVALTLGDKGALLVTRDQALYAPAIPIKPVSTVGAGDSFLGAMIWSLCSGHGLQNAFRYGVAAGSAALLTPGTDLCRREDVERLLGDVNIRTI</sequence>
<keyword evidence="9" id="KW-1185">Reference proteome</keyword>
<dbReference type="PANTHER" id="PTHR46566:SF2">
    <property type="entry name" value="ATP-DEPENDENT 6-PHOSPHOFRUCTOKINASE ISOZYME 2"/>
    <property type="match status" value="1"/>
</dbReference>
<dbReference type="InterPro" id="IPR017583">
    <property type="entry name" value="Tagatose/fructose_Pkinase"/>
</dbReference>
<keyword evidence="2 6" id="KW-0808">Transferase</keyword>
<proteinExistence type="inferred from homology"/>
<dbReference type="SUPFAM" id="SSF53613">
    <property type="entry name" value="Ribokinase-like"/>
    <property type="match status" value="1"/>
</dbReference>
<dbReference type="OrthoDB" id="9801219at2"/>
<dbReference type="GO" id="GO:0005524">
    <property type="term" value="F:ATP binding"/>
    <property type="evidence" value="ECO:0007669"/>
    <property type="project" value="UniProtKB-KW"/>
</dbReference>
<evidence type="ECO:0000259" key="7">
    <source>
        <dbReference type="Pfam" id="PF00294"/>
    </source>
</evidence>
<evidence type="ECO:0000313" key="8">
    <source>
        <dbReference type="EMBL" id="ARP98307.1"/>
    </source>
</evidence>
<evidence type="ECO:0000313" key="9">
    <source>
        <dbReference type="Proteomes" id="UP000194137"/>
    </source>
</evidence>
<dbReference type="STRING" id="1235591.CAK95_03795"/>
<evidence type="ECO:0000256" key="6">
    <source>
        <dbReference type="PIRNR" id="PIRNR000535"/>
    </source>
</evidence>
<evidence type="ECO:0000256" key="5">
    <source>
        <dbReference type="ARBA" id="ARBA00022840"/>
    </source>
</evidence>
<reference evidence="8 9" key="1">
    <citation type="submission" date="2017-05" db="EMBL/GenBank/DDBJ databases">
        <title>Full genome sequence of Pseudorhodoplanes sinuspersici.</title>
        <authorList>
            <person name="Dastgheib S.M.M."/>
            <person name="Shavandi M."/>
            <person name="Tirandaz H."/>
        </authorList>
    </citation>
    <scope>NUCLEOTIDE SEQUENCE [LARGE SCALE GENOMIC DNA]</scope>
    <source>
        <strain evidence="8 9">RIPI110</strain>
    </source>
</reference>
<comment type="similarity">
    <text evidence="1 6">Belongs to the carbohydrate kinase PfkB family.</text>
</comment>
<dbReference type="GO" id="GO:0005829">
    <property type="term" value="C:cytosol"/>
    <property type="evidence" value="ECO:0007669"/>
    <property type="project" value="TreeGrafter"/>
</dbReference>
<dbReference type="InterPro" id="IPR029056">
    <property type="entry name" value="Ribokinase-like"/>
</dbReference>
<keyword evidence="5" id="KW-0067">ATP-binding</keyword>
<dbReference type="Gene3D" id="3.40.1190.20">
    <property type="match status" value="1"/>
</dbReference>
<accession>A0A1W6ZM26</accession>
<feature type="domain" description="Carbohydrate kinase PfkB" evidence="7">
    <location>
        <begin position="19"/>
        <end position="295"/>
    </location>
</feature>
<gene>
    <name evidence="8" type="ORF">CAK95_03795</name>
</gene>